<sequence>MDSGAWDERYTATELVWGREPNAWIARETADLPPGRALDLAAGEGRNALWLAGRGWWVDVVDFSSVALDRGRELAAALPGEAAGRLTWVRADVLSHRPPRGAYDLVVIAYLHLPAGERRPVLRRAAEAVAPGGTLLVIGHDMANLTEGTGGPQDPRVLFTSDDVLADVAGTGLETESAGRLRRPVAAGPGRTAGEAVDAVARLRRPPGGKS</sequence>
<dbReference type="EMBL" id="BAAAMJ010000044">
    <property type="protein sequence ID" value="GAA1926387.1"/>
    <property type="molecule type" value="Genomic_DNA"/>
</dbReference>
<organism evidence="2 3">
    <name type="scientific">Streptomyces sodiiphilus</name>
    <dbReference type="NCBI Taxonomy" id="226217"/>
    <lineage>
        <taxon>Bacteria</taxon>
        <taxon>Bacillati</taxon>
        <taxon>Actinomycetota</taxon>
        <taxon>Actinomycetes</taxon>
        <taxon>Kitasatosporales</taxon>
        <taxon>Streptomycetaceae</taxon>
        <taxon>Streptomyces</taxon>
    </lineage>
</organism>
<keyword evidence="3" id="KW-1185">Reference proteome</keyword>
<accession>A0ABN2PRB0</accession>
<gene>
    <name evidence="2" type="ORF">GCM10009716_38170</name>
</gene>
<dbReference type="SUPFAM" id="SSF53335">
    <property type="entry name" value="S-adenosyl-L-methionine-dependent methyltransferases"/>
    <property type="match status" value="1"/>
</dbReference>
<dbReference type="InterPro" id="IPR029063">
    <property type="entry name" value="SAM-dependent_MTases_sf"/>
</dbReference>
<name>A0ABN2PRB0_9ACTN</name>
<dbReference type="InterPro" id="IPR041698">
    <property type="entry name" value="Methyltransf_25"/>
</dbReference>
<protein>
    <recommendedName>
        <fullName evidence="1">Methyltransferase domain-containing protein</fullName>
    </recommendedName>
</protein>
<dbReference type="Proteomes" id="UP001501303">
    <property type="component" value="Unassembled WGS sequence"/>
</dbReference>
<evidence type="ECO:0000313" key="2">
    <source>
        <dbReference type="EMBL" id="GAA1926387.1"/>
    </source>
</evidence>
<comment type="caution">
    <text evidence="2">The sequence shown here is derived from an EMBL/GenBank/DDBJ whole genome shotgun (WGS) entry which is preliminary data.</text>
</comment>
<proteinExistence type="predicted"/>
<dbReference type="CDD" id="cd02440">
    <property type="entry name" value="AdoMet_MTases"/>
    <property type="match status" value="1"/>
</dbReference>
<dbReference type="RefSeq" id="WP_344264018.1">
    <property type="nucleotide sequence ID" value="NZ_BAAAMJ010000044.1"/>
</dbReference>
<reference evidence="2 3" key="1">
    <citation type="journal article" date="2019" name="Int. J. Syst. Evol. Microbiol.">
        <title>The Global Catalogue of Microorganisms (GCM) 10K type strain sequencing project: providing services to taxonomists for standard genome sequencing and annotation.</title>
        <authorList>
            <consortium name="The Broad Institute Genomics Platform"/>
            <consortium name="The Broad Institute Genome Sequencing Center for Infectious Disease"/>
            <person name="Wu L."/>
            <person name="Ma J."/>
        </authorList>
    </citation>
    <scope>NUCLEOTIDE SEQUENCE [LARGE SCALE GENOMIC DNA]</scope>
    <source>
        <strain evidence="2 3">JCM 13581</strain>
    </source>
</reference>
<evidence type="ECO:0000259" key="1">
    <source>
        <dbReference type="Pfam" id="PF13649"/>
    </source>
</evidence>
<dbReference type="Gene3D" id="3.40.50.150">
    <property type="entry name" value="Vaccinia Virus protein VP39"/>
    <property type="match status" value="1"/>
</dbReference>
<dbReference type="Pfam" id="PF13649">
    <property type="entry name" value="Methyltransf_25"/>
    <property type="match status" value="1"/>
</dbReference>
<evidence type="ECO:0000313" key="3">
    <source>
        <dbReference type="Proteomes" id="UP001501303"/>
    </source>
</evidence>
<feature type="domain" description="Methyltransferase" evidence="1">
    <location>
        <begin position="38"/>
        <end position="133"/>
    </location>
</feature>